<gene>
    <name evidence="2" type="ORF">PECUL_23A005165</name>
</gene>
<feature type="compositionally biased region" description="Polar residues" evidence="1">
    <location>
        <begin position="93"/>
        <end position="103"/>
    </location>
</feature>
<proteinExistence type="predicted"/>
<sequence>VRKRKPDKARPEKLPKGNPTARPARHTTKCLPGPGAIRGNAPKHRPHTQKGPHQQKAPLHGRDPCNLNLDPRRGRVRGNMVQALEQTRGMGSVSPQHNSTTRYTELLRHRGTPEASEQA</sequence>
<feature type="non-terminal residue" evidence="2">
    <location>
        <position position="1"/>
    </location>
</feature>
<evidence type="ECO:0000256" key="1">
    <source>
        <dbReference type="SAM" id="MobiDB-lite"/>
    </source>
</evidence>
<accession>A0AAD1WB57</accession>
<evidence type="ECO:0000313" key="3">
    <source>
        <dbReference type="Proteomes" id="UP001295444"/>
    </source>
</evidence>
<feature type="compositionally biased region" description="Basic residues" evidence="1">
    <location>
        <begin position="41"/>
        <end position="50"/>
    </location>
</feature>
<organism evidence="2 3">
    <name type="scientific">Pelobates cultripes</name>
    <name type="common">Western spadefoot toad</name>
    <dbReference type="NCBI Taxonomy" id="61616"/>
    <lineage>
        <taxon>Eukaryota</taxon>
        <taxon>Metazoa</taxon>
        <taxon>Chordata</taxon>
        <taxon>Craniata</taxon>
        <taxon>Vertebrata</taxon>
        <taxon>Euteleostomi</taxon>
        <taxon>Amphibia</taxon>
        <taxon>Batrachia</taxon>
        <taxon>Anura</taxon>
        <taxon>Pelobatoidea</taxon>
        <taxon>Pelobatidae</taxon>
        <taxon>Pelobates</taxon>
    </lineage>
</organism>
<name>A0AAD1WB57_PELCU</name>
<feature type="non-terminal residue" evidence="2">
    <location>
        <position position="119"/>
    </location>
</feature>
<evidence type="ECO:0000313" key="2">
    <source>
        <dbReference type="EMBL" id="CAH2296601.1"/>
    </source>
</evidence>
<protein>
    <submittedName>
        <fullName evidence="2">Uncharacterized protein</fullName>
    </submittedName>
</protein>
<dbReference type="EMBL" id="OW240916">
    <property type="protein sequence ID" value="CAH2296601.1"/>
    <property type="molecule type" value="Genomic_DNA"/>
</dbReference>
<dbReference type="Proteomes" id="UP001295444">
    <property type="component" value="Chromosome 05"/>
</dbReference>
<dbReference type="AlphaFoldDB" id="A0AAD1WB57"/>
<reference evidence="2" key="1">
    <citation type="submission" date="2022-03" db="EMBL/GenBank/DDBJ databases">
        <authorList>
            <person name="Alioto T."/>
            <person name="Alioto T."/>
            <person name="Gomez Garrido J."/>
        </authorList>
    </citation>
    <scope>NUCLEOTIDE SEQUENCE</scope>
</reference>
<keyword evidence="3" id="KW-1185">Reference proteome</keyword>
<feature type="region of interest" description="Disordered" evidence="1">
    <location>
        <begin position="1"/>
        <end position="119"/>
    </location>
</feature>